<evidence type="ECO:0000313" key="2">
    <source>
        <dbReference type="EMBL" id="KAF7429507.1"/>
    </source>
</evidence>
<keyword evidence="3" id="KW-1185">Reference proteome</keyword>
<comment type="caution">
    <text evidence="2">The sequence shown here is derived from an EMBL/GenBank/DDBJ whole genome shotgun (WGS) entry which is preliminary data.</text>
</comment>
<feature type="region of interest" description="Disordered" evidence="1">
    <location>
        <begin position="1"/>
        <end position="34"/>
    </location>
</feature>
<dbReference type="EMBL" id="JACSDY010000004">
    <property type="protein sequence ID" value="KAF7429507.1"/>
    <property type="molecule type" value="Genomic_DNA"/>
</dbReference>
<dbReference type="Proteomes" id="UP000600918">
    <property type="component" value="Unassembled WGS sequence"/>
</dbReference>
<evidence type="ECO:0000313" key="3">
    <source>
        <dbReference type="Proteomes" id="UP000600918"/>
    </source>
</evidence>
<proteinExistence type="predicted"/>
<reference evidence="2" key="1">
    <citation type="journal article" date="2020" name="G3 (Bethesda)">
        <title>High-Quality Assemblies for Three Invasive Social Wasps from the &lt;i&gt;Vespula&lt;/i&gt; Genus.</title>
        <authorList>
            <person name="Harrop T.W.R."/>
            <person name="Guhlin J."/>
            <person name="McLaughlin G.M."/>
            <person name="Permina E."/>
            <person name="Stockwell P."/>
            <person name="Gilligan J."/>
            <person name="Le Lec M.F."/>
            <person name="Gruber M.A.M."/>
            <person name="Quinn O."/>
            <person name="Lovegrove M."/>
            <person name="Duncan E.J."/>
            <person name="Remnant E.J."/>
            <person name="Van Eeckhoven J."/>
            <person name="Graham B."/>
            <person name="Knapp R.A."/>
            <person name="Langford K.W."/>
            <person name="Kronenberg Z."/>
            <person name="Press M.O."/>
            <person name="Eacker S.M."/>
            <person name="Wilson-Rankin E.E."/>
            <person name="Purcell J."/>
            <person name="Lester P.J."/>
            <person name="Dearden P.K."/>
        </authorList>
    </citation>
    <scope>NUCLEOTIDE SEQUENCE</scope>
    <source>
        <strain evidence="2">Volc-1</strain>
    </source>
</reference>
<evidence type="ECO:0000256" key="1">
    <source>
        <dbReference type="SAM" id="MobiDB-lite"/>
    </source>
</evidence>
<accession>A0A834UC20</accession>
<sequence length="74" mass="8263">MQRQPLENFRPRSNIRGIGSGVREGVEMNGKGMSPDELVERNECSEGRIAEVLQVKGLKRKPLALCRTSDPLRA</sequence>
<gene>
    <name evidence="2" type="ORF">H0235_005905</name>
</gene>
<dbReference type="AlphaFoldDB" id="A0A834UC20"/>
<protein>
    <submittedName>
        <fullName evidence="2">Uncharacterized protein</fullName>
    </submittedName>
</protein>
<name>A0A834UC20_VESPE</name>
<organism evidence="2 3">
    <name type="scientific">Vespula pensylvanica</name>
    <name type="common">Western yellow jacket</name>
    <name type="synonym">Wasp</name>
    <dbReference type="NCBI Taxonomy" id="30213"/>
    <lineage>
        <taxon>Eukaryota</taxon>
        <taxon>Metazoa</taxon>
        <taxon>Ecdysozoa</taxon>
        <taxon>Arthropoda</taxon>
        <taxon>Hexapoda</taxon>
        <taxon>Insecta</taxon>
        <taxon>Pterygota</taxon>
        <taxon>Neoptera</taxon>
        <taxon>Endopterygota</taxon>
        <taxon>Hymenoptera</taxon>
        <taxon>Apocrita</taxon>
        <taxon>Aculeata</taxon>
        <taxon>Vespoidea</taxon>
        <taxon>Vespidae</taxon>
        <taxon>Vespinae</taxon>
        <taxon>Vespula</taxon>
    </lineage>
</organism>